<name>A0A397T5B7_9GLOM</name>
<keyword evidence="3" id="KW-1185">Reference proteome</keyword>
<keyword evidence="1" id="KW-0812">Transmembrane</keyword>
<organism evidence="2 3">
    <name type="scientific">Glomus cerebriforme</name>
    <dbReference type="NCBI Taxonomy" id="658196"/>
    <lineage>
        <taxon>Eukaryota</taxon>
        <taxon>Fungi</taxon>
        <taxon>Fungi incertae sedis</taxon>
        <taxon>Mucoromycota</taxon>
        <taxon>Glomeromycotina</taxon>
        <taxon>Glomeromycetes</taxon>
        <taxon>Glomerales</taxon>
        <taxon>Glomeraceae</taxon>
        <taxon>Glomus</taxon>
    </lineage>
</organism>
<accession>A0A397T5B7</accession>
<sequence length="204" mass="23277">MNKCSNTLKIVANSITGVGALSIIKGTLDCMNSTKKGNICPIIGPPTINKEIVNLSLSTIDKNKLKDRIETIKKWNNKLRNIRMRYSIIAIIYSIVLIITIFTTLFSDNNSMIVLDIELIFFGMIGLIHCLVKYQFLLNLEFNTKFSFVIYRIFACVPICAADEEGKNLFLCKFCCVPRITFINAEKERIERILYGLDHKEIHC</sequence>
<dbReference type="Proteomes" id="UP000265703">
    <property type="component" value="Unassembled WGS sequence"/>
</dbReference>
<comment type="caution">
    <text evidence="2">The sequence shown here is derived from an EMBL/GenBank/DDBJ whole genome shotgun (WGS) entry which is preliminary data.</text>
</comment>
<keyword evidence="1" id="KW-1133">Transmembrane helix</keyword>
<protein>
    <submittedName>
        <fullName evidence="2">Uncharacterized protein</fullName>
    </submittedName>
</protein>
<evidence type="ECO:0000256" key="1">
    <source>
        <dbReference type="SAM" id="Phobius"/>
    </source>
</evidence>
<keyword evidence="1" id="KW-0472">Membrane</keyword>
<evidence type="ECO:0000313" key="2">
    <source>
        <dbReference type="EMBL" id="RIA93468.1"/>
    </source>
</evidence>
<gene>
    <name evidence="2" type="ORF">C1645_874073</name>
</gene>
<reference evidence="2 3" key="1">
    <citation type="submission" date="2018-06" db="EMBL/GenBank/DDBJ databases">
        <title>Comparative genomics reveals the genomic features of Rhizophagus irregularis, R. cerebriforme, R. diaphanum and Gigaspora rosea, and their symbiotic lifestyle signature.</title>
        <authorList>
            <person name="Morin E."/>
            <person name="San Clemente H."/>
            <person name="Chen E.C.H."/>
            <person name="De La Providencia I."/>
            <person name="Hainaut M."/>
            <person name="Kuo A."/>
            <person name="Kohler A."/>
            <person name="Murat C."/>
            <person name="Tang N."/>
            <person name="Roy S."/>
            <person name="Loubradou J."/>
            <person name="Henrissat B."/>
            <person name="Grigoriev I.V."/>
            <person name="Corradi N."/>
            <person name="Roux C."/>
            <person name="Martin F.M."/>
        </authorList>
    </citation>
    <scope>NUCLEOTIDE SEQUENCE [LARGE SCALE GENOMIC DNA]</scope>
    <source>
        <strain evidence="2 3">DAOM 227022</strain>
    </source>
</reference>
<feature type="transmembrane region" description="Helical" evidence="1">
    <location>
        <begin position="86"/>
        <end position="106"/>
    </location>
</feature>
<proteinExistence type="predicted"/>
<feature type="transmembrane region" description="Helical" evidence="1">
    <location>
        <begin position="112"/>
        <end position="132"/>
    </location>
</feature>
<dbReference type="AlphaFoldDB" id="A0A397T5B7"/>
<evidence type="ECO:0000313" key="3">
    <source>
        <dbReference type="Proteomes" id="UP000265703"/>
    </source>
</evidence>
<dbReference type="EMBL" id="QKYT01000103">
    <property type="protein sequence ID" value="RIA93468.1"/>
    <property type="molecule type" value="Genomic_DNA"/>
</dbReference>